<name>A0AAV0C7E3_9ASTE</name>
<dbReference type="Proteomes" id="UP001152523">
    <property type="component" value="Unassembled WGS sequence"/>
</dbReference>
<reference evidence="1" key="1">
    <citation type="submission" date="2022-07" db="EMBL/GenBank/DDBJ databases">
        <authorList>
            <person name="Macas J."/>
            <person name="Novak P."/>
            <person name="Neumann P."/>
        </authorList>
    </citation>
    <scope>NUCLEOTIDE SEQUENCE</scope>
</reference>
<evidence type="ECO:0000313" key="1">
    <source>
        <dbReference type="EMBL" id="CAH9068807.1"/>
    </source>
</evidence>
<dbReference type="EMBL" id="CAMAPF010000015">
    <property type="protein sequence ID" value="CAH9068807.1"/>
    <property type="molecule type" value="Genomic_DNA"/>
</dbReference>
<dbReference type="AlphaFoldDB" id="A0AAV0C7E3"/>
<evidence type="ECO:0000313" key="2">
    <source>
        <dbReference type="Proteomes" id="UP001152523"/>
    </source>
</evidence>
<protein>
    <submittedName>
        <fullName evidence="1">Uncharacterized protein</fullName>
    </submittedName>
</protein>
<gene>
    <name evidence="1" type="ORF">CEPIT_LOCUS2873</name>
</gene>
<organism evidence="1 2">
    <name type="scientific">Cuscuta epithymum</name>
    <dbReference type="NCBI Taxonomy" id="186058"/>
    <lineage>
        <taxon>Eukaryota</taxon>
        <taxon>Viridiplantae</taxon>
        <taxon>Streptophyta</taxon>
        <taxon>Embryophyta</taxon>
        <taxon>Tracheophyta</taxon>
        <taxon>Spermatophyta</taxon>
        <taxon>Magnoliopsida</taxon>
        <taxon>eudicotyledons</taxon>
        <taxon>Gunneridae</taxon>
        <taxon>Pentapetalae</taxon>
        <taxon>asterids</taxon>
        <taxon>lamiids</taxon>
        <taxon>Solanales</taxon>
        <taxon>Convolvulaceae</taxon>
        <taxon>Cuscuteae</taxon>
        <taxon>Cuscuta</taxon>
        <taxon>Cuscuta subgen. Cuscuta</taxon>
    </lineage>
</organism>
<accession>A0AAV0C7E3</accession>
<sequence length="125" mass="13343">MQYCVSFGQGAETPVRCPKAKLLKPATHRRRDGQLPRRKGCDGRRAWWGLAGLHMCTSLKLHAAINGGNSFMSRQQRGGGSNGYWPRGRVTSGCPPMTGGGSAAQRVAGGANNEPRATLLSAAFF</sequence>
<proteinExistence type="predicted"/>
<comment type="caution">
    <text evidence="1">The sequence shown here is derived from an EMBL/GenBank/DDBJ whole genome shotgun (WGS) entry which is preliminary data.</text>
</comment>
<keyword evidence="2" id="KW-1185">Reference proteome</keyword>